<keyword evidence="12" id="KW-1185">Reference proteome</keyword>
<dbReference type="InParanoid" id="A0A6M4H4M7"/>
<dbReference type="PANTHER" id="PTHR35893">
    <property type="entry name" value="INNER MEMBRANE PROTEIN-RELATED"/>
    <property type="match status" value="1"/>
</dbReference>
<keyword evidence="5 8" id="KW-0812">Transmembrane</keyword>
<evidence type="ECO:0000313" key="12">
    <source>
        <dbReference type="Proteomes" id="UP000503096"/>
    </source>
</evidence>
<dbReference type="InterPro" id="IPR043605">
    <property type="entry name" value="DUF883_C"/>
</dbReference>
<comment type="similarity">
    <text evidence="2">Belongs to the ElaB/YgaM/YqjD family.</text>
</comment>
<dbReference type="Proteomes" id="UP000503096">
    <property type="component" value="Chromosome"/>
</dbReference>
<dbReference type="RefSeq" id="WP_171160038.1">
    <property type="nucleotide sequence ID" value="NZ_CP053073.1"/>
</dbReference>
<dbReference type="InterPro" id="IPR010279">
    <property type="entry name" value="YqjD/ElaB"/>
</dbReference>
<evidence type="ECO:0000259" key="10">
    <source>
        <dbReference type="Pfam" id="PF19029"/>
    </source>
</evidence>
<keyword evidence="4" id="KW-0997">Cell inner membrane</keyword>
<dbReference type="KEGG" id="upl:DSM104440_00248"/>
<dbReference type="Pfam" id="PF19029">
    <property type="entry name" value="DUF883_C"/>
    <property type="match status" value="1"/>
</dbReference>
<keyword evidence="7 8" id="KW-0472">Membrane</keyword>
<evidence type="ECO:0000259" key="9">
    <source>
        <dbReference type="Pfam" id="PF05957"/>
    </source>
</evidence>
<feature type="domain" description="DUF883" evidence="10">
    <location>
        <begin position="77"/>
        <end position="106"/>
    </location>
</feature>
<protein>
    <recommendedName>
        <fullName evidence="13">Membrane-anchored ribosome-binding protein, inhibits growth in stationary phase, ElaB/YqjD/DUF883 family</fullName>
    </recommendedName>
</protein>
<evidence type="ECO:0000256" key="5">
    <source>
        <dbReference type="ARBA" id="ARBA00022692"/>
    </source>
</evidence>
<dbReference type="GO" id="GO:0005886">
    <property type="term" value="C:plasma membrane"/>
    <property type="evidence" value="ECO:0007669"/>
    <property type="project" value="UniProtKB-SubCell"/>
</dbReference>
<evidence type="ECO:0000313" key="11">
    <source>
        <dbReference type="EMBL" id="QJR13464.1"/>
    </source>
</evidence>
<evidence type="ECO:0000256" key="4">
    <source>
        <dbReference type="ARBA" id="ARBA00022519"/>
    </source>
</evidence>
<evidence type="ECO:0000256" key="7">
    <source>
        <dbReference type="ARBA" id="ARBA00023136"/>
    </source>
</evidence>
<dbReference type="PANTHER" id="PTHR35893:SF3">
    <property type="entry name" value="INNER MEMBRANE PROTEIN"/>
    <property type="match status" value="1"/>
</dbReference>
<keyword evidence="6 8" id="KW-1133">Transmembrane helix</keyword>
<evidence type="ECO:0000256" key="2">
    <source>
        <dbReference type="ARBA" id="ARBA00010423"/>
    </source>
</evidence>
<dbReference type="InterPro" id="IPR043604">
    <property type="entry name" value="DUF883_N"/>
</dbReference>
<accession>A0A6M4H4M7</accession>
<gene>
    <name evidence="11" type="primary">yqjD</name>
    <name evidence="11" type="ORF">DSM104440_00248</name>
</gene>
<evidence type="ECO:0008006" key="13">
    <source>
        <dbReference type="Google" id="ProtNLM"/>
    </source>
</evidence>
<evidence type="ECO:0000256" key="8">
    <source>
        <dbReference type="SAM" id="Phobius"/>
    </source>
</evidence>
<dbReference type="AlphaFoldDB" id="A0A6M4H4M7"/>
<evidence type="ECO:0000256" key="1">
    <source>
        <dbReference type="ARBA" id="ARBA00004377"/>
    </source>
</evidence>
<sequence>MNTRTSTNSTSPNPIARDFQNVVDDAHELLKTVQVEGGAKVNEARSKLQESFDVAREKLAEATTAAQDSAKKYASQTDEYVHSHPWQAIGAGAAVGALIGFLLARR</sequence>
<feature type="transmembrane region" description="Helical" evidence="8">
    <location>
        <begin position="86"/>
        <end position="104"/>
    </location>
</feature>
<proteinExistence type="inferred from homology"/>
<dbReference type="FunCoup" id="A0A6M4H4M7">
    <property type="interactions" value="170"/>
</dbReference>
<feature type="domain" description="DUF883" evidence="9">
    <location>
        <begin position="15"/>
        <end position="63"/>
    </location>
</feature>
<keyword evidence="3" id="KW-1003">Cell membrane</keyword>
<dbReference type="GO" id="GO:0043022">
    <property type="term" value="F:ribosome binding"/>
    <property type="evidence" value="ECO:0007669"/>
    <property type="project" value="InterPro"/>
</dbReference>
<reference evidence="11 12" key="1">
    <citation type="submission" date="2020-04" db="EMBL/GenBank/DDBJ databases">
        <title>Usitatibacter rugosus gen. nov., sp. nov. and Usitatibacter palustris sp. nov., novel members of Usitatibacteraceae fam. nov. within the order Nitrosomonadales isolated from soil.</title>
        <authorList>
            <person name="Huber K.J."/>
            <person name="Neumann-Schaal M."/>
            <person name="Geppert A."/>
            <person name="Luckner M."/>
            <person name="Wanner G."/>
            <person name="Overmann J."/>
        </authorList>
    </citation>
    <scope>NUCLEOTIDE SEQUENCE [LARGE SCALE GENOMIC DNA]</scope>
    <source>
        <strain evidence="11 12">Swamp67</strain>
    </source>
</reference>
<evidence type="ECO:0000256" key="6">
    <source>
        <dbReference type="ARBA" id="ARBA00022989"/>
    </source>
</evidence>
<dbReference type="EMBL" id="CP053073">
    <property type="protein sequence ID" value="QJR13464.1"/>
    <property type="molecule type" value="Genomic_DNA"/>
</dbReference>
<evidence type="ECO:0000256" key="3">
    <source>
        <dbReference type="ARBA" id="ARBA00022475"/>
    </source>
</evidence>
<dbReference type="Pfam" id="PF05957">
    <property type="entry name" value="DUF883"/>
    <property type="match status" value="1"/>
</dbReference>
<organism evidence="11 12">
    <name type="scientific">Usitatibacter palustris</name>
    <dbReference type="NCBI Taxonomy" id="2732487"/>
    <lineage>
        <taxon>Bacteria</taxon>
        <taxon>Pseudomonadati</taxon>
        <taxon>Pseudomonadota</taxon>
        <taxon>Betaproteobacteria</taxon>
        <taxon>Nitrosomonadales</taxon>
        <taxon>Usitatibacteraceae</taxon>
        <taxon>Usitatibacter</taxon>
    </lineage>
</organism>
<comment type="subcellular location">
    <subcellularLocation>
        <location evidence="1">Cell inner membrane</location>
        <topology evidence="1">Single-pass membrane protein</topology>
    </subcellularLocation>
</comment>
<name>A0A6M4H4M7_9PROT</name>